<organism evidence="11">
    <name type="scientific">Nippostrongylus brasiliensis</name>
    <name type="common">Rat hookworm</name>
    <dbReference type="NCBI Taxonomy" id="27835"/>
    <lineage>
        <taxon>Eukaryota</taxon>
        <taxon>Metazoa</taxon>
        <taxon>Ecdysozoa</taxon>
        <taxon>Nematoda</taxon>
        <taxon>Chromadorea</taxon>
        <taxon>Rhabditida</taxon>
        <taxon>Rhabditina</taxon>
        <taxon>Rhabditomorpha</taxon>
        <taxon>Strongyloidea</taxon>
        <taxon>Heligmosomidae</taxon>
        <taxon>Nippostrongylus</taxon>
    </lineage>
</organism>
<evidence type="ECO:0000256" key="7">
    <source>
        <dbReference type="PROSITE-ProRule" id="PRU00042"/>
    </source>
</evidence>
<protein>
    <submittedName>
        <fullName evidence="11">Mizf protein, putative (inferred by orthology to a S. mansoni protein)</fullName>
    </submittedName>
</protein>
<dbReference type="PANTHER" id="PTHR24406">
    <property type="entry name" value="TRANSCRIPTIONAL REPRESSOR CTCFL-RELATED"/>
    <property type="match status" value="1"/>
</dbReference>
<dbReference type="PROSITE" id="PS50157">
    <property type="entry name" value="ZINC_FINGER_C2H2_2"/>
    <property type="match status" value="4"/>
</dbReference>
<feature type="domain" description="C2H2-type" evidence="8">
    <location>
        <begin position="240"/>
        <end position="267"/>
    </location>
</feature>
<dbReference type="Gene3D" id="3.30.160.60">
    <property type="entry name" value="Classic Zinc Finger"/>
    <property type="match status" value="4"/>
</dbReference>
<evidence type="ECO:0000256" key="3">
    <source>
        <dbReference type="ARBA" id="ARBA00022737"/>
    </source>
</evidence>
<dbReference type="SUPFAM" id="SSF57667">
    <property type="entry name" value="beta-beta-alpha zinc fingers"/>
    <property type="match status" value="3"/>
</dbReference>
<dbReference type="WBParaSite" id="NBR_0001267001-mRNA-1">
    <property type="protein sequence ID" value="NBR_0001267001-mRNA-1"/>
    <property type="gene ID" value="NBR_0001267001"/>
</dbReference>
<evidence type="ECO:0000313" key="10">
    <source>
        <dbReference type="Proteomes" id="UP000271162"/>
    </source>
</evidence>
<sequence>MWDECHHVMDTKDELAVHLDGHLDRHVQSTQQCSDAKWPCPIATCSNVTDHVVDLRRHLSMHQFHAHAQYVAMLMIGAKEDFRSMKGCGFPSSLDIVYSGEIIYCLWDDCNNDFSDPLELFNHVMAHVDFLSNDDRVWDEKRRKRNQYKCLWDHCDRFFDGKGLRFGGSLNHIWCSLQLIQQRLESDIVYSLKFLRRHVRQHSGEKYCACPFCGRFFSRPDKLYEHLRKRAPTSDSSDAHLCLLCDRRFGDERSLVNHVKQHINGRQCPTCGLAVQLPKDLHRHILVKHTERMKTMYCPVCSKSFYCATDLLRHSAVHAPPKEECSTCGERFRWKKQLDKHMLTHATNAIEKPYLCHICEATYGTGHGLTRHLSQKHECPVPEGFSRYNSGPFFLEICDWCISVQTDNFLENIQNSRLLSHASGYLTLIVHCSS</sequence>
<dbReference type="InterPro" id="IPR036236">
    <property type="entry name" value="Znf_C2H2_sf"/>
</dbReference>
<dbReference type="Proteomes" id="UP000271162">
    <property type="component" value="Unassembled WGS sequence"/>
</dbReference>
<evidence type="ECO:0000313" key="9">
    <source>
        <dbReference type="EMBL" id="VDL76260.1"/>
    </source>
</evidence>
<dbReference type="EMBL" id="UYSL01020822">
    <property type="protein sequence ID" value="VDL76260.1"/>
    <property type="molecule type" value="Genomic_DNA"/>
</dbReference>
<feature type="domain" description="C2H2-type" evidence="8">
    <location>
        <begin position="323"/>
        <end position="353"/>
    </location>
</feature>
<evidence type="ECO:0000256" key="5">
    <source>
        <dbReference type="ARBA" id="ARBA00022833"/>
    </source>
</evidence>
<keyword evidence="2" id="KW-0479">Metal-binding</keyword>
<reference evidence="9 10" key="2">
    <citation type="submission" date="2018-11" db="EMBL/GenBank/DDBJ databases">
        <authorList>
            <consortium name="Pathogen Informatics"/>
        </authorList>
    </citation>
    <scope>NUCLEOTIDE SEQUENCE [LARGE SCALE GENOMIC DNA]</scope>
</reference>
<dbReference type="Pfam" id="PF00096">
    <property type="entry name" value="zf-C2H2"/>
    <property type="match status" value="1"/>
</dbReference>
<keyword evidence="4 7" id="KW-0863">Zinc-finger</keyword>
<dbReference type="GO" id="GO:0008270">
    <property type="term" value="F:zinc ion binding"/>
    <property type="evidence" value="ECO:0007669"/>
    <property type="project" value="UniProtKB-KW"/>
</dbReference>
<accession>A0A158R0W5</accession>
<keyword evidence="3" id="KW-0677">Repeat</keyword>
<feature type="domain" description="C2H2-type" evidence="8">
    <location>
        <begin position="296"/>
        <end position="323"/>
    </location>
</feature>
<feature type="domain" description="C2H2-type" evidence="8">
    <location>
        <begin position="208"/>
        <end position="237"/>
    </location>
</feature>
<dbReference type="STRING" id="27835.A0A158R0W5"/>
<evidence type="ECO:0000259" key="8">
    <source>
        <dbReference type="PROSITE" id="PS50157"/>
    </source>
</evidence>
<gene>
    <name evidence="9" type="ORF">NBR_LOCUS12671</name>
</gene>
<keyword evidence="5" id="KW-0862">Zinc</keyword>
<reference evidence="11" key="1">
    <citation type="submission" date="2016-04" db="UniProtKB">
        <authorList>
            <consortium name="WormBaseParasite"/>
        </authorList>
    </citation>
    <scope>IDENTIFICATION</scope>
</reference>
<evidence type="ECO:0000313" key="11">
    <source>
        <dbReference type="WBParaSite" id="NBR_0001267001-mRNA-1"/>
    </source>
</evidence>
<dbReference type="SMART" id="SM00355">
    <property type="entry name" value="ZnF_C2H2"/>
    <property type="match status" value="8"/>
</dbReference>
<dbReference type="PROSITE" id="PS00028">
    <property type="entry name" value="ZINC_FINGER_C2H2_1"/>
    <property type="match status" value="6"/>
</dbReference>
<dbReference type="OMA" id="HVANHAY"/>
<keyword evidence="10" id="KW-1185">Reference proteome</keyword>
<comment type="subcellular location">
    <subcellularLocation>
        <location evidence="1">Nucleus</location>
    </subcellularLocation>
</comment>
<dbReference type="InterPro" id="IPR050888">
    <property type="entry name" value="ZnF_C2H2-type_TF"/>
</dbReference>
<dbReference type="GO" id="GO:0005634">
    <property type="term" value="C:nucleus"/>
    <property type="evidence" value="ECO:0007669"/>
    <property type="project" value="UniProtKB-SubCell"/>
</dbReference>
<evidence type="ECO:0000256" key="2">
    <source>
        <dbReference type="ARBA" id="ARBA00022723"/>
    </source>
</evidence>
<name>A0A158R0W5_NIPBR</name>
<evidence type="ECO:0000256" key="4">
    <source>
        <dbReference type="ARBA" id="ARBA00022771"/>
    </source>
</evidence>
<proteinExistence type="predicted"/>
<evidence type="ECO:0000256" key="6">
    <source>
        <dbReference type="ARBA" id="ARBA00023242"/>
    </source>
</evidence>
<evidence type="ECO:0000256" key="1">
    <source>
        <dbReference type="ARBA" id="ARBA00004123"/>
    </source>
</evidence>
<dbReference type="AlphaFoldDB" id="A0A158R0W5"/>
<dbReference type="InterPro" id="IPR013087">
    <property type="entry name" value="Znf_C2H2_type"/>
</dbReference>
<keyword evidence="6" id="KW-0539">Nucleus</keyword>